<evidence type="ECO:0000256" key="2">
    <source>
        <dbReference type="ARBA" id="ARBA00023015"/>
    </source>
</evidence>
<name>A0A415N2Q9_9FIRM</name>
<comment type="similarity">
    <text evidence="1">Belongs to the sigma-70 factor family. ECF subfamily.</text>
</comment>
<proteinExistence type="inferred from homology"/>
<dbReference type="GO" id="GO:0006352">
    <property type="term" value="P:DNA-templated transcription initiation"/>
    <property type="evidence" value="ECO:0007669"/>
    <property type="project" value="InterPro"/>
</dbReference>
<keyword evidence="2" id="KW-0805">Transcription regulation</keyword>
<evidence type="ECO:0000313" key="9">
    <source>
        <dbReference type="Proteomes" id="UP000283325"/>
    </source>
</evidence>
<dbReference type="EMBL" id="QRNS01000001">
    <property type="protein sequence ID" value="RHK66044.1"/>
    <property type="molecule type" value="Genomic_DNA"/>
</dbReference>
<dbReference type="InterPro" id="IPR013325">
    <property type="entry name" value="RNA_pol_sigma_r2"/>
</dbReference>
<dbReference type="InterPro" id="IPR013249">
    <property type="entry name" value="RNA_pol_sigma70_r4_t2"/>
</dbReference>
<evidence type="ECO:0000259" key="5">
    <source>
        <dbReference type="Pfam" id="PF04542"/>
    </source>
</evidence>
<evidence type="ECO:0000256" key="3">
    <source>
        <dbReference type="ARBA" id="ARBA00023082"/>
    </source>
</evidence>
<dbReference type="InterPro" id="IPR007627">
    <property type="entry name" value="RNA_pol_sigma70_r2"/>
</dbReference>
<dbReference type="Gene3D" id="1.10.1740.10">
    <property type="match status" value="1"/>
</dbReference>
<dbReference type="Pfam" id="PF04542">
    <property type="entry name" value="Sigma70_r2"/>
    <property type="match status" value="1"/>
</dbReference>
<dbReference type="Proteomes" id="UP000283325">
    <property type="component" value="Unassembled WGS sequence"/>
</dbReference>
<sequence length="173" mass="19719">MTREQLGALILDSERQLYSTAKTILYSDQDCADAIQDTIVKAFLKIDTLKNDKYARTWLVRILINECYSILRKSSKLVSLEEMNDKGESGSSMKTCGGADKEAEKRADYAELYRAVNSLKEELRLPVILYYIEDFNIREIAQILDITEGAVQKRLARARGKLRMNLQESEAAI</sequence>
<dbReference type="NCBIfam" id="TIGR02937">
    <property type="entry name" value="sigma70-ECF"/>
    <property type="match status" value="1"/>
</dbReference>
<dbReference type="CDD" id="cd06171">
    <property type="entry name" value="Sigma70_r4"/>
    <property type="match status" value="1"/>
</dbReference>
<dbReference type="InterPro" id="IPR013324">
    <property type="entry name" value="RNA_pol_sigma_r3/r4-like"/>
</dbReference>
<accession>A0A415N2Q9</accession>
<dbReference type="EMBL" id="QRPD01000003">
    <property type="protein sequence ID" value="RHL89320.1"/>
    <property type="molecule type" value="Genomic_DNA"/>
</dbReference>
<dbReference type="InterPro" id="IPR014284">
    <property type="entry name" value="RNA_pol_sigma-70_dom"/>
</dbReference>
<dbReference type="RefSeq" id="WP_117657288.1">
    <property type="nucleotide sequence ID" value="NZ_JAQDGW010000007.1"/>
</dbReference>
<comment type="caution">
    <text evidence="8">The sequence shown here is derived from an EMBL/GenBank/DDBJ whole genome shotgun (WGS) entry which is preliminary data.</text>
</comment>
<dbReference type="InterPro" id="IPR039425">
    <property type="entry name" value="RNA_pol_sigma-70-like"/>
</dbReference>
<dbReference type="InterPro" id="IPR036388">
    <property type="entry name" value="WH-like_DNA-bd_sf"/>
</dbReference>
<evidence type="ECO:0000256" key="1">
    <source>
        <dbReference type="ARBA" id="ARBA00010641"/>
    </source>
</evidence>
<dbReference type="PANTHER" id="PTHR43133:SF51">
    <property type="entry name" value="RNA POLYMERASE SIGMA FACTOR"/>
    <property type="match status" value="1"/>
</dbReference>
<feature type="domain" description="RNA polymerase sigma-70 region 2" evidence="5">
    <location>
        <begin position="12"/>
        <end position="75"/>
    </location>
</feature>
<evidence type="ECO:0000256" key="4">
    <source>
        <dbReference type="ARBA" id="ARBA00023163"/>
    </source>
</evidence>
<evidence type="ECO:0000313" key="10">
    <source>
        <dbReference type="Proteomes" id="UP000284152"/>
    </source>
</evidence>
<dbReference type="Pfam" id="PF08281">
    <property type="entry name" value="Sigma70_r4_2"/>
    <property type="match status" value="1"/>
</dbReference>
<feature type="domain" description="RNA polymerase sigma factor 70 region 4 type 2" evidence="6">
    <location>
        <begin position="111"/>
        <end position="162"/>
    </location>
</feature>
<evidence type="ECO:0000313" key="7">
    <source>
        <dbReference type="EMBL" id="RHK66044.1"/>
    </source>
</evidence>
<evidence type="ECO:0000313" key="8">
    <source>
        <dbReference type="EMBL" id="RHL89320.1"/>
    </source>
</evidence>
<dbReference type="SUPFAM" id="SSF88659">
    <property type="entry name" value="Sigma3 and sigma4 domains of RNA polymerase sigma factors"/>
    <property type="match status" value="1"/>
</dbReference>
<dbReference type="SUPFAM" id="SSF88946">
    <property type="entry name" value="Sigma2 domain of RNA polymerase sigma factors"/>
    <property type="match status" value="1"/>
</dbReference>
<dbReference type="Proteomes" id="UP000284152">
    <property type="component" value="Unassembled WGS sequence"/>
</dbReference>
<reference evidence="9 10" key="1">
    <citation type="submission" date="2018-08" db="EMBL/GenBank/DDBJ databases">
        <title>A genome reference for cultivated species of the human gut microbiota.</title>
        <authorList>
            <person name="Zou Y."/>
            <person name="Xue W."/>
            <person name="Luo G."/>
        </authorList>
    </citation>
    <scope>NUCLEOTIDE SEQUENCE [LARGE SCALE GENOMIC DNA]</scope>
    <source>
        <strain evidence="8 9">AF36-1BH</strain>
        <strain evidence="7 10">AF42-21</strain>
    </source>
</reference>
<dbReference type="GO" id="GO:0003677">
    <property type="term" value="F:DNA binding"/>
    <property type="evidence" value="ECO:0007669"/>
    <property type="project" value="InterPro"/>
</dbReference>
<keyword evidence="3" id="KW-0731">Sigma factor</keyword>
<dbReference type="PANTHER" id="PTHR43133">
    <property type="entry name" value="RNA POLYMERASE ECF-TYPE SIGMA FACTO"/>
    <property type="match status" value="1"/>
</dbReference>
<gene>
    <name evidence="7" type="ORF">DW054_00190</name>
    <name evidence="8" type="ORF">DWZ98_05480</name>
</gene>
<evidence type="ECO:0000259" key="6">
    <source>
        <dbReference type="Pfam" id="PF08281"/>
    </source>
</evidence>
<dbReference type="Gene3D" id="1.10.10.10">
    <property type="entry name" value="Winged helix-like DNA-binding domain superfamily/Winged helix DNA-binding domain"/>
    <property type="match status" value="1"/>
</dbReference>
<dbReference type="GO" id="GO:0016987">
    <property type="term" value="F:sigma factor activity"/>
    <property type="evidence" value="ECO:0007669"/>
    <property type="project" value="UniProtKB-KW"/>
</dbReference>
<protein>
    <submittedName>
        <fullName evidence="8">RNA polymerase subunit sigma</fullName>
    </submittedName>
</protein>
<dbReference type="AlphaFoldDB" id="A0A415N2Q9"/>
<keyword evidence="4" id="KW-0804">Transcription</keyword>
<organism evidence="8 9">
    <name type="scientific">Dorea formicigenerans</name>
    <dbReference type="NCBI Taxonomy" id="39486"/>
    <lineage>
        <taxon>Bacteria</taxon>
        <taxon>Bacillati</taxon>
        <taxon>Bacillota</taxon>
        <taxon>Clostridia</taxon>
        <taxon>Lachnospirales</taxon>
        <taxon>Lachnospiraceae</taxon>
        <taxon>Dorea</taxon>
    </lineage>
</organism>